<organism evidence="1">
    <name type="scientific">Diabrotica virgifera virgifera</name>
    <name type="common">western corn rootworm</name>
    <dbReference type="NCBI Taxonomy" id="50390"/>
    <lineage>
        <taxon>Eukaryota</taxon>
        <taxon>Metazoa</taxon>
        <taxon>Ecdysozoa</taxon>
        <taxon>Arthropoda</taxon>
        <taxon>Hexapoda</taxon>
        <taxon>Insecta</taxon>
        <taxon>Pterygota</taxon>
        <taxon>Neoptera</taxon>
        <taxon>Endopterygota</taxon>
        <taxon>Coleoptera</taxon>
        <taxon>Polyphaga</taxon>
        <taxon>Cucujiformia</taxon>
        <taxon>Chrysomeloidea</taxon>
        <taxon>Chrysomelidae</taxon>
        <taxon>Galerucinae</taxon>
        <taxon>Diabroticina</taxon>
        <taxon>Diabroticites</taxon>
        <taxon>Diabrotica</taxon>
    </lineage>
</organism>
<evidence type="ECO:0000313" key="1">
    <source>
        <dbReference type="RefSeq" id="XP_028153217.1"/>
    </source>
</evidence>
<dbReference type="RefSeq" id="XP_028153217.1">
    <property type="nucleotide sequence ID" value="XM_028297416.1"/>
</dbReference>
<gene>
    <name evidence="1" type="primary">LOC114346667</name>
</gene>
<accession>A0A6P7H3W2</accession>
<reference evidence="1" key="1">
    <citation type="submission" date="2025-08" db="UniProtKB">
        <authorList>
            <consortium name="RefSeq"/>
        </authorList>
    </citation>
    <scope>IDENTIFICATION</scope>
    <source>
        <tissue evidence="1">Whole insect</tissue>
    </source>
</reference>
<sequence length="127" mass="14936">MEVLKQLKVNKTPGPDEINNELIINGGEELTKRMHKLMVTIWKDESMPIEWKNGHIAPIFKKGDPTKCCNYRPIMLLNTTYKIWTSIIRNRLSQYTEKIIGPYQQGFRTIDQRKINNRCNTRTDTNN</sequence>
<dbReference type="PANTHER" id="PTHR19446">
    <property type="entry name" value="REVERSE TRANSCRIPTASES"/>
    <property type="match status" value="1"/>
</dbReference>
<name>A0A6P7H3W2_DIAVI</name>
<protein>
    <submittedName>
        <fullName evidence="1">Uncharacterized protein LOC114346667</fullName>
    </submittedName>
</protein>
<dbReference type="InParanoid" id="A0A6P7H3W2"/>
<dbReference type="AlphaFoldDB" id="A0A6P7H3W2"/>
<proteinExistence type="predicted"/>